<proteinExistence type="predicted"/>
<evidence type="ECO:0000313" key="3">
    <source>
        <dbReference type="Proteomes" id="UP000642284"/>
    </source>
</evidence>
<protein>
    <recommendedName>
        <fullName evidence="4">Integral membrane protein</fullName>
    </recommendedName>
</protein>
<keyword evidence="3" id="KW-1185">Reference proteome</keyword>
<feature type="transmembrane region" description="Helical" evidence="1">
    <location>
        <begin position="129"/>
        <end position="147"/>
    </location>
</feature>
<keyword evidence="1" id="KW-1133">Transmembrane helix</keyword>
<dbReference type="EMBL" id="JACTVJ010000016">
    <property type="protein sequence ID" value="MBC9716781.1"/>
    <property type="molecule type" value="Genomic_DNA"/>
</dbReference>
<gene>
    <name evidence="2" type="ORF">H9Y04_30035</name>
</gene>
<reference evidence="2 3" key="1">
    <citation type="submission" date="2020-08" db="EMBL/GenBank/DDBJ databases">
        <title>Genemic of Streptomyces polyaspartic.</title>
        <authorList>
            <person name="Liu W."/>
        </authorList>
    </citation>
    <scope>NUCLEOTIDE SEQUENCE [LARGE SCALE GENOMIC DNA]</scope>
    <source>
        <strain evidence="2 3">TRM66268-LWL</strain>
    </source>
</reference>
<feature type="transmembrane region" description="Helical" evidence="1">
    <location>
        <begin position="103"/>
        <end position="122"/>
    </location>
</feature>
<name>A0ABR7SMQ4_9ACTN</name>
<organism evidence="2 3">
    <name type="scientific">Streptomyces polyasparticus</name>
    <dbReference type="NCBI Taxonomy" id="2767826"/>
    <lineage>
        <taxon>Bacteria</taxon>
        <taxon>Bacillati</taxon>
        <taxon>Actinomycetota</taxon>
        <taxon>Actinomycetes</taxon>
        <taxon>Kitasatosporales</taxon>
        <taxon>Streptomycetaceae</taxon>
        <taxon>Streptomyces</taxon>
    </lineage>
</organism>
<evidence type="ECO:0000313" key="2">
    <source>
        <dbReference type="EMBL" id="MBC9716781.1"/>
    </source>
</evidence>
<accession>A0ABR7SMQ4</accession>
<keyword evidence="1" id="KW-0812">Transmembrane</keyword>
<evidence type="ECO:0008006" key="4">
    <source>
        <dbReference type="Google" id="ProtNLM"/>
    </source>
</evidence>
<comment type="caution">
    <text evidence="2">The sequence shown here is derived from an EMBL/GenBank/DDBJ whole genome shotgun (WGS) entry which is preliminary data.</text>
</comment>
<dbReference type="Proteomes" id="UP000642284">
    <property type="component" value="Unassembled WGS sequence"/>
</dbReference>
<keyword evidence="1" id="KW-0472">Membrane</keyword>
<sequence length="148" mass="15220">MGAARTVAMAALAVLVVVAGIWTSWSTAQHVIFTKGRERGEMTVTRCTDNRCEGSFTALSPGAQPRAKVWIEESVGTEKGAVLPVVVKPNSSEVVRGAGAGFFHAWIPLGGALLMAAVVVGGGLRLGRIAWGTALAGALILFGAFVTG</sequence>
<evidence type="ECO:0000256" key="1">
    <source>
        <dbReference type="SAM" id="Phobius"/>
    </source>
</evidence>